<dbReference type="GO" id="GO:0015562">
    <property type="term" value="F:efflux transmembrane transporter activity"/>
    <property type="evidence" value="ECO:0007669"/>
    <property type="project" value="TreeGrafter"/>
</dbReference>
<feature type="coiled-coil region" evidence="2">
    <location>
        <begin position="75"/>
        <end position="140"/>
    </location>
</feature>
<gene>
    <name evidence="4" type="ORF">FHS83_001611</name>
</gene>
<keyword evidence="5" id="KW-1185">Reference proteome</keyword>
<dbReference type="PROSITE" id="PS51257">
    <property type="entry name" value="PROKAR_LIPOPROTEIN"/>
    <property type="match status" value="1"/>
</dbReference>
<sequence length="277" mass="29908">MKLRDLLIGLAVAIFLAGCEKPHEGRWLGYAEGDVANIAAPAPGWVSEMKIERGAAVKIGDPLFVLDDTSQTAGRDSATAQIAQTKGQIAQAEANLDLAKRQFERQKGLMAKAATSRQAYDQAKSAYEAAAAEIEALRASEAQAKASLTNAAYQLSERQIIARTSGRVQQIYFRKGEYVPAQTPVVAILPPENIYVRFFVPEADFAQVKLGRKVRIHCDGCGDGLTATISFVADAHEFTPPVIFSNQSRSQLVFKIEARAPGGLKLNPGQPVDIDPL</sequence>
<dbReference type="Pfam" id="PF25876">
    <property type="entry name" value="HH_MFP_RND"/>
    <property type="match status" value="1"/>
</dbReference>
<accession>A0A846MYC4</accession>
<proteinExistence type="inferred from homology"/>
<dbReference type="GO" id="GO:1990281">
    <property type="term" value="C:efflux pump complex"/>
    <property type="evidence" value="ECO:0007669"/>
    <property type="project" value="TreeGrafter"/>
</dbReference>
<dbReference type="PANTHER" id="PTHR30469">
    <property type="entry name" value="MULTIDRUG RESISTANCE PROTEIN MDTA"/>
    <property type="match status" value="1"/>
</dbReference>
<dbReference type="Gene3D" id="2.40.30.170">
    <property type="match status" value="1"/>
</dbReference>
<dbReference type="SUPFAM" id="SSF111369">
    <property type="entry name" value="HlyD-like secretion proteins"/>
    <property type="match status" value="1"/>
</dbReference>
<keyword evidence="2" id="KW-0175">Coiled coil</keyword>
<comment type="caution">
    <text evidence="4">The sequence shown here is derived from an EMBL/GenBank/DDBJ whole genome shotgun (WGS) entry which is preliminary data.</text>
</comment>
<feature type="domain" description="Multidrug resistance protein MdtA-like alpha-helical hairpin" evidence="3">
    <location>
        <begin position="82"/>
        <end position="155"/>
    </location>
</feature>
<dbReference type="AlphaFoldDB" id="A0A846MYC4"/>
<name>A0A846MYC4_9PROT</name>
<dbReference type="NCBIfam" id="TIGR01730">
    <property type="entry name" value="RND_mfp"/>
    <property type="match status" value="1"/>
</dbReference>
<evidence type="ECO:0000256" key="2">
    <source>
        <dbReference type="SAM" id="Coils"/>
    </source>
</evidence>
<dbReference type="Gene3D" id="2.40.50.100">
    <property type="match status" value="1"/>
</dbReference>
<evidence type="ECO:0000313" key="4">
    <source>
        <dbReference type="EMBL" id="NIK88293.1"/>
    </source>
</evidence>
<comment type="similarity">
    <text evidence="1">Belongs to the membrane fusion protein (MFP) (TC 8.A.1) family.</text>
</comment>
<dbReference type="Gene3D" id="1.10.287.470">
    <property type="entry name" value="Helix hairpin bin"/>
    <property type="match status" value="1"/>
</dbReference>
<protein>
    <submittedName>
        <fullName evidence="4">HlyD family secretion protein</fullName>
    </submittedName>
</protein>
<evidence type="ECO:0000256" key="1">
    <source>
        <dbReference type="ARBA" id="ARBA00009477"/>
    </source>
</evidence>
<evidence type="ECO:0000313" key="5">
    <source>
        <dbReference type="Proteomes" id="UP000570514"/>
    </source>
</evidence>
<dbReference type="RefSeq" id="WP_167082481.1">
    <property type="nucleotide sequence ID" value="NZ_BAAADC010000001.1"/>
</dbReference>
<dbReference type="InterPro" id="IPR006143">
    <property type="entry name" value="RND_pump_MFP"/>
</dbReference>
<dbReference type="EMBL" id="JAASRM010000001">
    <property type="protein sequence ID" value="NIK88293.1"/>
    <property type="molecule type" value="Genomic_DNA"/>
</dbReference>
<reference evidence="4 5" key="1">
    <citation type="submission" date="2020-03" db="EMBL/GenBank/DDBJ databases">
        <title>Genomic Encyclopedia of Type Strains, Phase IV (KMG-IV): sequencing the most valuable type-strain genomes for metagenomic binning, comparative biology and taxonomic classification.</title>
        <authorList>
            <person name="Goeker M."/>
        </authorList>
    </citation>
    <scope>NUCLEOTIDE SEQUENCE [LARGE SCALE GENOMIC DNA]</scope>
    <source>
        <strain evidence="4 5">DSM 19867</strain>
    </source>
</reference>
<evidence type="ECO:0000259" key="3">
    <source>
        <dbReference type="Pfam" id="PF25876"/>
    </source>
</evidence>
<organism evidence="4 5">
    <name type="scientific">Rhizomicrobium palustre</name>
    <dbReference type="NCBI Taxonomy" id="189966"/>
    <lineage>
        <taxon>Bacteria</taxon>
        <taxon>Pseudomonadati</taxon>
        <taxon>Pseudomonadota</taxon>
        <taxon>Alphaproteobacteria</taxon>
        <taxon>Micropepsales</taxon>
        <taxon>Micropepsaceae</taxon>
        <taxon>Rhizomicrobium</taxon>
    </lineage>
</organism>
<dbReference type="InterPro" id="IPR058624">
    <property type="entry name" value="MdtA-like_HH"/>
</dbReference>
<dbReference type="Proteomes" id="UP000570514">
    <property type="component" value="Unassembled WGS sequence"/>
</dbReference>